<dbReference type="Pfam" id="PF03235">
    <property type="entry name" value="GmrSD_N"/>
    <property type="match status" value="1"/>
</dbReference>
<dbReference type="InterPro" id="IPR004919">
    <property type="entry name" value="GmrSD_N"/>
</dbReference>
<evidence type="ECO:0000259" key="1">
    <source>
        <dbReference type="Pfam" id="PF03235"/>
    </source>
</evidence>
<dbReference type="PANTHER" id="PTHR35149:SF1">
    <property type="entry name" value="DUF5655 DOMAIN-CONTAINING PROTEIN"/>
    <property type="match status" value="1"/>
</dbReference>
<dbReference type="Pfam" id="PF07510">
    <property type="entry name" value="GmrSD_C"/>
    <property type="match status" value="1"/>
</dbReference>
<feature type="domain" description="GmrSD restriction endonucleases N-terminal" evidence="1">
    <location>
        <begin position="12"/>
        <end position="225"/>
    </location>
</feature>
<dbReference type="Proteomes" id="UP000359125">
    <property type="component" value="Unassembled WGS sequence"/>
</dbReference>
<protein>
    <submittedName>
        <fullName evidence="3">DUF262 domain-containing protein</fullName>
    </submittedName>
</protein>
<proteinExistence type="predicted"/>
<comment type="caution">
    <text evidence="3">The sequence shown here is derived from an EMBL/GenBank/DDBJ whole genome shotgun (WGS) entry which is preliminary data.</text>
</comment>
<sequence length="677" mass="78510">MSNPNKITSFSIRQLLADNASYQIPMYQRNYAWEQGEIDQLIQDVVDYQVQKKPYYIGSLVVYPRDNQLFEVIDGQQRFTTLTLIALCLKHFSMLAEKEGTTSVNKVDMSWYQTPNLCFESRANSTLTLEKITAFSASTAKHLLLDPADINQCNSAILNGFNLVQQALSELAKQHDLHQFCNYLFDWVKITRVPVPHDTDLTHYFEAMNNRGEQLEKHEVLKARMLSVLQDASHQHPENKSAQEVLNKVWNACANMERYVQFGFNHSERQQIFGNEWQKFTANSFTELHHALISPENRAANITADTHSDEPAAKSLAEMLNTPYTDKQAETDKNQPSPERFNSVINFSNFLLQVLRVHSQKDISLDDKQLIDQFETHILHADDAAEKVKAFVFALLKSKYLFDHYVIKRDATAQDKWGIKQLKRYERNSQNYVNTFAQNDQPDTAHSQLNQRIVLLLSAFHVSTPTMNYKHWLTGVLHILHQLHAKQLDADNYLKALEKLARSFIYGRYLAKTAADYYTLIFDNPKRYQPLADTCFLRCRLRYGSIKNNFVFNYLDYLLWCTTPDKDQVYREFEFSFRSSVEHFYPQNPYSGEPLEDPKILHSFGNLCLISHSKNAKLSNYQPTAKKEHFQAASTQGKIDSLKLYEMTRVEVWDADAIHKHETQMLGLFIKDSEGEK</sequence>
<dbReference type="EMBL" id="RYCF01000047">
    <property type="protein sequence ID" value="MQK25552.1"/>
    <property type="molecule type" value="Genomic_DNA"/>
</dbReference>
<evidence type="ECO:0000313" key="4">
    <source>
        <dbReference type="Proteomes" id="UP000359125"/>
    </source>
</evidence>
<reference evidence="3 4" key="1">
    <citation type="journal article" date="2019" name="Environ. Health Perspect.">
        <title>Inter-host Transmission of Carbapenemase-Producing Escherichia coli among Humans and Backyard Animals.</title>
        <authorList>
            <person name="Li J."/>
            <person name="Bi Z."/>
            <person name="Ma S."/>
            <person name="Chen B."/>
            <person name="Cai C."/>
            <person name="He J."/>
            <person name="Schwarz S."/>
            <person name="Sun C."/>
            <person name="Zhou Y."/>
            <person name="Yin J."/>
            <person name="Hulth A."/>
            <person name="Wang Y."/>
            <person name="Shen Z."/>
            <person name="Wang S."/>
            <person name="Wu C."/>
            <person name="Nilsson L.E."/>
            <person name="Walsh T.R."/>
            <person name="Borjesson S."/>
            <person name="Shen J."/>
            <person name="Sun Q."/>
            <person name="Wang Y."/>
        </authorList>
    </citation>
    <scope>NUCLEOTIDE SEQUENCE [LARGE SCALE GENOMIC DNA]</scope>
    <source>
        <strain evidence="3 4">A016f</strain>
    </source>
</reference>
<feature type="domain" description="GmrSD restriction endonucleases C-terminal" evidence="2">
    <location>
        <begin position="554"/>
        <end position="666"/>
    </location>
</feature>
<evidence type="ECO:0000313" key="3">
    <source>
        <dbReference type="EMBL" id="MQK25552.1"/>
    </source>
</evidence>
<gene>
    <name evidence="3" type="ORF">EIZ93_14760</name>
</gene>
<dbReference type="RefSeq" id="WP_001565359.1">
    <property type="nucleotide sequence ID" value="NZ_BLBX01000157.1"/>
</dbReference>
<evidence type="ECO:0000259" key="2">
    <source>
        <dbReference type="Pfam" id="PF07510"/>
    </source>
</evidence>
<name>A0A657SA83_ECOLX</name>
<dbReference type="PANTHER" id="PTHR35149">
    <property type="entry name" value="SLL5132 PROTEIN"/>
    <property type="match status" value="1"/>
</dbReference>
<accession>A0A657SA83</accession>
<dbReference type="InterPro" id="IPR011089">
    <property type="entry name" value="GmrSD_C"/>
</dbReference>
<dbReference type="AlphaFoldDB" id="A0A657SA83"/>
<organism evidence="3 4">
    <name type="scientific">Escherichia coli</name>
    <dbReference type="NCBI Taxonomy" id="562"/>
    <lineage>
        <taxon>Bacteria</taxon>
        <taxon>Pseudomonadati</taxon>
        <taxon>Pseudomonadota</taxon>
        <taxon>Gammaproteobacteria</taxon>
        <taxon>Enterobacterales</taxon>
        <taxon>Enterobacteriaceae</taxon>
        <taxon>Escherichia</taxon>
    </lineage>
</organism>